<reference evidence="1 2" key="1">
    <citation type="journal article" date="2022" name="bioRxiv">
        <title>Genomics of Preaxostyla Flagellates Illuminates Evolutionary Transitions and the Path Towards Mitochondrial Loss.</title>
        <authorList>
            <person name="Novak L.V.F."/>
            <person name="Treitli S.C."/>
            <person name="Pyrih J."/>
            <person name="Halakuc P."/>
            <person name="Pipaliya S.V."/>
            <person name="Vacek V."/>
            <person name="Brzon O."/>
            <person name="Soukal P."/>
            <person name="Eme L."/>
            <person name="Dacks J.B."/>
            <person name="Karnkowska A."/>
            <person name="Elias M."/>
            <person name="Hampl V."/>
        </authorList>
    </citation>
    <scope>NUCLEOTIDE SEQUENCE [LARGE SCALE GENOMIC DNA]</scope>
    <source>
        <strain evidence="1">NAU3</strain>
        <tissue evidence="1">Gut</tissue>
    </source>
</reference>
<accession>A0ABQ9X230</accession>
<protein>
    <submittedName>
        <fullName evidence="1">Uncharacterized protein</fullName>
    </submittedName>
</protein>
<evidence type="ECO:0000313" key="1">
    <source>
        <dbReference type="EMBL" id="KAK2945663.1"/>
    </source>
</evidence>
<proteinExistence type="predicted"/>
<keyword evidence="2" id="KW-1185">Reference proteome</keyword>
<name>A0ABQ9X230_9EUKA</name>
<dbReference type="Proteomes" id="UP001281761">
    <property type="component" value="Unassembled WGS sequence"/>
</dbReference>
<gene>
    <name evidence="1" type="ORF">BLNAU_19397</name>
</gene>
<comment type="caution">
    <text evidence="1">The sequence shown here is derived from an EMBL/GenBank/DDBJ whole genome shotgun (WGS) entry which is preliminary data.</text>
</comment>
<evidence type="ECO:0000313" key="2">
    <source>
        <dbReference type="Proteomes" id="UP001281761"/>
    </source>
</evidence>
<organism evidence="1 2">
    <name type="scientific">Blattamonas nauphoetae</name>
    <dbReference type="NCBI Taxonomy" id="2049346"/>
    <lineage>
        <taxon>Eukaryota</taxon>
        <taxon>Metamonada</taxon>
        <taxon>Preaxostyla</taxon>
        <taxon>Oxymonadida</taxon>
        <taxon>Blattamonas</taxon>
    </lineage>
</organism>
<dbReference type="EMBL" id="JARBJD010000251">
    <property type="protein sequence ID" value="KAK2945663.1"/>
    <property type="molecule type" value="Genomic_DNA"/>
</dbReference>
<sequence length="1089" mass="117394">MTPFIFQNSTVTVDLHAQSQSIITVEQQGEVFVTLQSASLSLRNVQFVFDELTTPAFLCDHYSSITLYQTAIKLTTPTLTQPFIDSVGRLVLFSSQLFLQPITLDHTPFIRLVRAEKDAIFSIYSTTTLLANPLATPFIVCVGARSTMMQNLTLNHHLVNSTSFAYFKDSKVNLVRNQIQLLSSTAQGTFLHLEDSEVRFQQDSCDSSSGHQGGLLYCRNSAVSSDRLVSSSCSATQGGVFFLVESSVKLSDGSFSNCEAQEGGVACLISSTLSISKTSFVSNSAKCGGVFWVDCGSVFTSTVLSSYYITFTSNSASDVNENGDDCGKGGAIFVKGTTTSQTPLNLTNFHFEGNTAAFGNDVYVEESVLGETGLDLLSGCGGESYSRLPHLEIENHNLDDDKLIMISNFVPFPSVRVSNYGKDNSTCKWSNAYCQTIRYALQSLHTTYPNGSLFQRRCIQNSSSMITDPIELEKHDLIYSCYGSSQYSHYKLSLSAAFEANEGVVFTINDVSRLTVDRIKFLLKSLHRVVTVTSKDGQLTMKNCFILSESDATTSISPIWSIGSSLVLNTVSFSPTLTTSTATLSAPLVHFAPKPSGLAELGSGSFELFDSIFTNLTFEGTTMIEVSTTGDVTFASQTLTNVASDQQSGNFLVLKGQHFKTQLKSELWDDKLKTTTHLISLFGEDISMDKDDKWRNNSLVYWLISPKEEILIDSDENAVDHPNCGSSTFKCTTLDSAISSAGLNTISTLSLSISTTLSSKSVATSSLLIKSSSSTKRGIEFDKNGSFVVADSSTNLSFTSIVFTVVETCVSTTLFVVEAGELSFSSCEMGGTHSESPLVLPESTTTLIEVTSVGKLTLTDTLIQHIKTMDRGSSKTIVLSDATAVLTRCSFTSLSSSSSGGAVTAELSSSNSLTITSCTFESCSSQGNGGSVSVVVSGGELVIHSSCTSSGDGKWVFVQGRDLASLVTKERWAKTFNSLSLRSDADKLWGVDLAEDESSRRHSISLLRFLIGNSSRIPVSTVFVGQNGKDEFGCGDTEAALCRTVEWSVKEAADSVVDIVVTSRGILSSPIVLLNSDILIAPSSDPQHR</sequence>